<feature type="signal peptide" evidence="1">
    <location>
        <begin position="1"/>
        <end position="23"/>
    </location>
</feature>
<dbReference type="OrthoDB" id="7744280at2759"/>
<evidence type="ECO:0000313" key="2">
    <source>
        <dbReference type="EMBL" id="CAG9801323.1"/>
    </source>
</evidence>
<gene>
    <name evidence="2" type="ORF">CHIRRI_LOCUS4254</name>
</gene>
<organism evidence="2 3">
    <name type="scientific">Chironomus riparius</name>
    <dbReference type="NCBI Taxonomy" id="315576"/>
    <lineage>
        <taxon>Eukaryota</taxon>
        <taxon>Metazoa</taxon>
        <taxon>Ecdysozoa</taxon>
        <taxon>Arthropoda</taxon>
        <taxon>Hexapoda</taxon>
        <taxon>Insecta</taxon>
        <taxon>Pterygota</taxon>
        <taxon>Neoptera</taxon>
        <taxon>Endopterygota</taxon>
        <taxon>Diptera</taxon>
        <taxon>Nematocera</taxon>
        <taxon>Chironomoidea</taxon>
        <taxon>Chironomidae</taxon>
        <taxon>Chironominae</taxon>
        <taxon>Chironomus</taxon>
    </lineage>
</organism>
<reference evidence="2" key="1">
    <citation type="submission" date="2022-01" db="EMBL/GenBank/DDBJ databases">
        <authorList>
            <person name="King R."/>
        </authorList>
    </citation>
    <scope>NUCLEOTIDE SEQUENCE</scope>
</reference>
<dbReference type="Proteomes" id="UP001153620">
    <property type="component" value="Chromosome 1"/>
</dbReference>
<proteinExistence type="predicted"/>
<feature type="chain" id="PRO_5040316530" evidence="1">
    <location>
        <begin position="24"/>
        <end position="156"/>
    </location>
</feature>
<evidence type="ECO:0000313" key="3">
    <source>
        <dbReference type="Proteomes" id="UP001153620"/>
    </source>
</evidence>
<keyword evidence="3" id="KW-1185">Reference proteome</keyword>
<accession>A0A9N9RQI5</accession>
<dbReference type="AlphaFoldDB" id="A0A9N9RQI5"/>
<name>A0A9N9RQI5_9DIPT</name>
<protein>
    <submittedName>
        <fullName evidence="2">Uncharacterized protein</fullName>
    </submittedName>
</protein>
<dbReference type="PROSITE" id="PS51257">
    <property type="entry name" value="PROKAR_LIPOPROTEIN"/>
    <property type="match status" value="1"/>
</dbReference>
<reference evidence="2" key="2">
    <citation type="submission" date="2022-10" db="EMBL/GenBank/DDBJ databases">
        <authorList>
            <consortium name="ENA_rothamsted_submissions"/>
            <consortium name="culmorum"/>
            <person name="King R."/>
        </authorList>
    </citation>
    <scope>NUCLEOTIDE SEQUENCE</scope>
</reference>
<dbReference type="EMBL" id="OU895877">
    <property type="protein sequence ID" value="CAG9801323.1"/>
    <property type="molecule type" value="Genomic_DNA"/>
</dbReference>
<keyword evidence="1" id="KW-0732">Signal</keyword>
<evidence type="ECO:0000256" key="1">
    <source>
        <dbReference type="SAM" id="SignalP"/>
    </source>
</evidence>
<sequence length="156" mass="17296">MKLIFVFALIAAVSCDVSHIVQGDGWFKDETGYHYTQPAAKFDEAVAEEYVVVDEPALVAEPEPVVVEVPFETPVEAPLEEVVVADEPTPVEAVEAVEPEVVAEVLADPVEAVPEVKVNNEYLPPVAPADAKKKRQTPVRRVIRKVYRRFVPVKRH</sequence>